<dbReference type="EC" id="1.15.1.1" evidence="7"/>
<feature type="signal peptide" evidence="8">
    <location>
        <begin position="1"/>
        <end position="17"/>
    </location>
</feature>
<gene>
    <name evidence="11" type="ORF">BSTOLATCC_MIC11482</name>
</gene>
<dbReference type="PIRSF" id="PIRSF000349">
    <property type="entry name" value="SODismutase"/>
    <property type="match status" value="1"/>
</dbReference>
<feature type="chain" id="PRO_5043684137" description="Superoxide dismutase" evidence="8">
    <location>
        <begin position="18"/>
        <end position="242"/>
    </location>
</feature>
<organism evidence="11 12">
    <name type="scientific">Blepharisma stoltei</name>
    <dbReference type="NCBI Taxonomy" id="1481888"/>
    <lineage>
        <taxon>Eukaryota</taxon>
        <taxon>Sar</taxon>
        <taxon>Alveolata</taxon>
        <taxon>Ciliophora</taxon>
        <taxon>Postciliodesmatophora</taxon>
        <taxon>Heterotrichea</taxon>
        <taxon>Heterotrichida</taxon>
        <taxon>Blepharismidae</taxon>
        <taxon>Blepharisma</taxon>
    </lineage>
</organism>
<evidence type="ECO:0000256" key="6">
    <source>
        <dbReference type="PIRSR" id="PIRSR000349-1"/>
    </source>
</evidence>
<accession>A0AAU9IHV9</accession>
<dbReference type="InterPro" id="IPR036324">
    <property type="entry name" value="Mn/Fe_SOD_N_sf"/>
</dbReference>
<evidence type="ECO:0000313" key="12">
    <source>
        <dbReference type="Proteomes" id="UP001162131"/>
    </source>
</evidence>
<evidence type="ECO:0000259" key="10">
    <source>
        <dbReference type="Pfam" id="PF02777"/>
    </source>
</evidence>
<evidence type="ECO:0000313" key="11">
    <source>
        <dbReference type="EMBL" id="CAG9314480.1"/>
    </source>
</evidence>
<dbReference type="InterPro" id="IPR036314">
    <property type="entry name" value="SOD_C_sf"/>
</dbReference>
<dbReference type="GO" id="GO:0005737">
    <property type="term" value="C:cytoplasm"/>
    <property type="evidence" value="ECO:0007669"/>
    <property type="project" value="TreeGrafter"/>
</dbReference>
<dbReference type="Pfam" id="PF00081">
    <property type="entry name" value="Sod_Fe_N"/>
    <property type="match status" value="1"/>
</dbReference>
<dbReference type="InterPro" id="IPR019833">
    <property type="entry name" value="Mn/Fe_SOD_BS"/>
</dbReference>
<comment type="cofactor">
    <cofactor evidence="1">
        <name>Fe cation</name>
        <dbReference type="ChEBI" id="CHEBI:24875"/>
    </cofactor>
</comment>
<evidence type="ECO:0000256" key="4">
    <source>
        <dbReference type="ARBA" id="ARBA00023002"/>
    </source>
</evidence>
<evidence type="ECO:0000256" key="1">
    <source>
        <dbReference type="ARBA" id="ARBA00001962"/>
    </source>
</evidence>
<keyword evidence="8" id="KW-0732">Signal</keyword>
<comment type="function">
    <text evidence="7">Destroys radicals which are normally produced within the cells and which are toxic to biological systems.</text>
</comment>
<evidence type="ECO:0000259" key="9">
    <source>
        <dbReference type="Pfam" id="PF00081"/>
    </source>
</evidence>
<evidence type="ECO:0000256" key="5">
    <source>
        <dbReference type="ARBA" id="ARBA00023004"/>
    </source>
</evidence>
<dbReference type="EMBL" id="CAJZBQ010000012">
    <property type="protein sequence ID" value="CAG9314480.1"/>
    <property type="molecule type" value="Genomic_DNA"/>
</dbReference>
<dbReference type="SUPFAM" id="SSF46609">
    <property type="entry name" value="Fe,Mn superoxide dismutase (SOD), N-terminal domain"/>
    <property type="match status" value="1"/>
</dbReference>
<comment type="catalytic activity">
    <reaction evidence="7">
        <text>2 superoxide + 2 H(+) = H2O2 + O2</text>
        <dbReference type="Rhea" id="RHEA:20696"/>
        <dbReference type="ChEBI" id="CHEBI:15378"/>
        <dbReference type="ChEBI" id="CHEBI:15379"/>
        <dbReference type="ChEBI" id="CHEBI:16240"/>
        <dbReference type="ChEBI" id="CHEBI:18421"/>
        <dbReference type="EC" id="1.15.1.1"/>
    </reaction>
</comment>
<keyword evidence="4 7" id="KW-0560">Oxidoreductase</keyword>
<feature type="binding site" evidence="6">
    <location>
        <position position="58"/>
    </location>
    <ligand>
        <name>Mn(2+)</name>
        <dbReference type="ChEBI" id="CHEBI:29035"/>
    </ligand>
</feature>
<evidence type="ECO:0000256" key="3">
    <source>
        <dbReference type="ARBA" id="ARBA00022723"/>
    </source>
</evidence>
<keyword evidence="12" id="KW-1185">Reference proteome</keyword>
<evidence type="ECO:0000256" key="2">
    <source>
        <dbReference type="ARBA" id="ARBA00008714"/>
    </source>
</evidence>
<proteinExistence type="inferred from homology"/>
<comment type="caution">
    <text evidence="11">The sequence shown here is derived from an EMBL/GenBank/DDBJ whole genome shotgun (WGS) entry which is preliminary data.</text>
</comment>
<dbReference type="Gene3D" id="1.10.287.990">
    <property type="entry name" value="Fe,Mn superoxide dismutase (SOD) domain"/>
    <property type="match status" value="1"/>
</dbReference>
<keyword evidence="5" id="KW-0408">Iron</keyword>
<feature type="binding site" evidence="6">
    <location>
        <position position="109"/>
    </location>
    <ligand>
        <name>Mn(2+)</name>
        <dbReference type="ChEBI" id="CHEBI:29035"/>
    </ligand>
</feature>
<name>A0AAU9IHV9_9CILI</name>
<dbReference type="InterPro" id="IPR019832">
    <property type="entry name" value="Mn/Fe_SOD_C"/>
</dbReference>
<dbReference type="SUPFAM" id="SSF54719">
    <property type="entry name" value="Fe,Mn superoxide dismutase (SOD), C-terminal domain"/>
    <property type="match status" value="1"/>
</dbReference>
<dbReference type="PANTHER" id="PTHR43595">
    <property type="entry name" value="37S RIBOSOMAL PROTEIN S26, MITOCHONDRIAL"/>
    <property type="match status" value="1"/>
</dbReference>
<comment type="similarity">
    <text evidence="2 7">Belongs to the iron/manganese superoxide dismutase family.</text>
</comment>
<feature type="binding site" evidence="6">
    <location>
        <position position="196"/>
    </location>
    <ligand>
        <name>Mn(2+)</name>
        <dbReference type="ChEBI" id="CHEBI:29035"/>
    </ligand>
</feature>
<feature type="binding site" evidence="6">
    <location>
        <position position="200"/>
    </location>
    <ligand>
        <name>Mn(2+)</name>
        <dbReference type="ChEBI" id="CHEBI:29035"/>
    </ligand>
</feature>
<evidence type="ECO:0000256" key="7">
    <source>
        <dbReference type="RuleBase" id="RU000414"/>
    </source>
</evidence>
<dbReference type="AlphaFoldDB" id="A0AAU9IHV9"/>
<feature type="domain" description="Manganese/iron superoxide dismutase N-terminal" evidence="9">
    <location>
        <begin position="34"/>
        <end position="116"/>
    </location>
</feature>
<reference evidence="11" key="1">
    <citation type="submission" date="2021-09" db="EMBL/GenBank/DDBJ databases">
        <authorList>
            <consortium name="AG Swart"/>
            <person name="Singh M."/>
            <person name="Singh A."/>
            <person name="Seah K."/>
            <person name="Emmerich C."/>
        </authorList>
    </citation>
    <scope>NUCLEOTIDE SEQUENCE</scope>
    <source>
        <strain evidence="11">ATCC30299</strain>
    </source>
</reference>
<evidence type="ECO:0000256" key="8">
    <source>
        <dbReference type="SAM" id="SignalP"/>
    </source>
</evidence>
<dbReference type="PROSITE" id="PS00088">
    <property type="entry name" value="SOD_MN"/>
    <property type="match status" value="1"/>
</dbReference>
<dbReference type="PANTHER" id="PTHR43595:SF2">
    <property type="entry name" value="SMALL RIBOSOMAL SUBUNIT PROTEIN MS42"/>
    <property type="match status" value="1"/>
</dbReference>
<dbReference type="GO" id="GO:0046872">
    <property type="term" value="F:metal ion binding"/>
    <property type="evidence" value="ECO:0007669"/>
    <property type="project" value="UniProtKB-KW"/>
</dbReference>
<keyword evidence="3 6" id="KW-0479">Metal-binding</keyword>
<dbReference type="GO" id="GO:0004784">
    <property type="term" value="F:superoxide dismutase activity"/>
    <property type="evidence" value="ECO:0007669"/>
    <property type="project" value="UniProtKB-EC"/>
</dbReference>
<dbReference type="Gene3D" id="3.55.40.20">
    <property type="entry name" value="Iron/manganese superoxide dismutase, C-terminal domain"/>
    <property type="match status" value="1"/>
</dbReference>
<dbReference type="InterPro" id="IPR019831">
    <property type="entry name" value="Mn/Fe_SOD_N"/>
</dbReference>
<dbReference type="Pfam" id="PF02777">
    <property type="entry name" value="Sod_Fe_C"/>
    <property type="match status" value="1"/>
</dbReference>
<dbReference type="InterPro" id="IPR001189">
    <property type="entry name" value="Mn/Fe_SOD"/>
</dbReference>
<feature type="domain" description="Manganese/iron superoxide dismutase C-terminal" evidence="10">
    <location>
        <begin position="126"/>
        <end position="227"/>
    </location>
</feature>
<protein>
    <recommendedName>
        <fullName evidence="7">Superoxide dismutase</fullName>
        <ecNumber evidence="7">1.15.1.1</ecNumber>
    </recommendedName>
</protein>
<dbReference type="PRINTS" id="PR01703">
    <property type="entry name" value="MNSODISMTASE"/>
</dbReference>
<sequence length="242" mass="27793">MSLKRLSFLISISVSLATICSKSDFSPLNEVANFTLAALPYGYDALDPTIWPGHLYYHYAREHAYRLNSLNTICTNNTNYQKLKVTDLLIQYGTKDEALGRFAGGHYGHSLFWWILIESSCSGNGPTGKLFNDIESTWGSYNEFVEEFTEKANTVFGSGWVWLSVKSNNGNLAIETTEDDNSPLAGGESYPFLGIDMWEHAYYISYLYDPFDWIEHWWTIIDWELVEYWYEQYASQKTPVPV</sequence>
<dbReference type="Proteomes" id="UP001162131">
    <property type="component" value="Unassembled WGS sequence"/>
</dbReference>